<evidence type="ECO:0000313" key="1">
    <source>
        <dbReference type="EMBL" id="KAK7484971.1"/>
    </source>
</evidence>
<sequence>MSQPDDPTRCAERIHVHKIHSSTEDEAHKHRMLSFAVYFSSPPTKLNTTPAQRQAQPVCTDSHKTYVMHLPDLSRADNASVAAFRAF</sequence>
<comment type="caution">
    <text evidence="1">The sequence shown here is derived from an EMBL/GenBank/DDBJ whole genome shotgun (WGS) entry which is preliminary data.</text>
</comment>
<accession>A0ABD0KDA5</accession>
<proteinExistence type="predicted"/>
<organism evidence="1 2">
    <name type="scientific">Batillaria attramentaria</name>
    <dbReference type="NCBI Taxonomy" id="370345"/>
    <lineage>
        <taxon>Eukaryota</taxon>
        <taxon>Metazoa</taxon>
        <taxon>Spiralia</taxon>
        <taxon>Lophotrochozoa</taxon>
        <taxon>Mollusca</taxon>
        <taxon>Gastropoda</taxon>
        <taxon>Caenogastropoda</taxon>
        <taxon>Sorbeoconcha</taxon>
        <taxon>Cerithioidea</taxon>
        <taxon>Batillariidae</taxon>
        <taxon>Batillaria</taxon>
    </lineage>
</organism>
<dbReference type="EMBL" id="JACVVK020000201">
    <property type="protein sequence ID" value="KAK7484971.1"/>
    <property type="molecule type" value="Genomic_DNA"/>
</dbReference>
<dbReference type="AlphaFoldDB" id="A0ABD0KDA5"/>
<evidence type="ECO:0000313" key="2">
    <source>
        <dbReference type="Proteomes" id="UP001519460"/>
    </source>
</evidence>
<keyword evidence="2" id="KW-1185">Reference proteome</keyword>
<reference evidence="1 2" key="1">
    <citation type="journal article" date="2023" name="Sci. Data">
        <title>Genome assembly of the Korean intertidal mud-creeper Batillaria attramentaria.</title>
        <authorList>
            <person name="Patra A.K."/>
            <person name="Ho P.T."/>
            <person name="Jun S."/>
            <person name="Lee S.J."/>
            <person name="Kim Y."/>
            <person name="Won Y.J."/>
        </authorList>
    </citation>
    <scope>NUCLEOTIDE SEQUENCE [LARGE SCALE GENOMIC DNA]</scope>
    <source>
        <strain evidence="1">Wonlab-2016</strain>
    </source>
</reference>
<protein>
    <submittedName>
        <fullName evidence="1">Uncharacterized protein</fullName>
    </submittedName>
</protein>
<name>A0ABD0KDA5_9CAEN</name>
<gene>
    <name evidence="1" type="ORF">BaRGS_00023749</name>
</gene>
<dbReference type="Proteomes" id="UP001519460">
    <property type="component" value="Unassembled WGS sequence"/>
</dbReference>